<dbReference type="AlphaFoldDB" id="A0A7X0BRU1"/>
<dbReference type="EMBL" id="JACHLL010000001">
    <property type="protein sequence ID" value="MBB6340109.1"/>
    <property type="molecule type" value="Genomic_DNA"/>
</dbReference>
<evidence type="ECO:0000256" key="1">
    <source>
        <dbReference type="SAM" id="SignalP"/>
    </source>
</evidence>
<gene>
    <name evidence="3" type="ORF">HNP49_000259</name>
</gene>
<organism evidence="3 4">
    <name type="scientific">Pseudomonas fluvialis</name>
    <dbReference type="NCBI Taxonomy" id="1793966"/>
    <lineage>
        <taxon>Bacteria</taxon>
        <taxon>Pseudomonadati</taxon>
        <taxon>Pseudomonadota</taxon>
        <taxon>Gammaproteobacteria</taxon>
        <taxon>Pseudomonadales</taxon>
        <taxon>Pseudomonadaceae</taxon>
        <taxon>Pseudomonas</taxon>
    </lineage>
</organism>
<reference evidence="3 4" key="1">
    <citation type="submission" date="2020-08" db="EMBL/GenBank/DDBJ databases">
        <title>Functional genomics of gut bacteria from endangered species of beetles.</title>
        <authorList>
            <person name="Carlos-Shanley C."/>
        </authorList>
    </citation>
    <scope>NUCLEOTIDE SEQUENCE [LARGE SCALE GENOMIC DNA]</scope>
    <source>
        <strain evidence="3 4">S00202</strain>
    </source>
</reference>
<feature type="chain" id="PRO_5031247258" description="eCIS core domain-containing protein" evidence="1">
    <location>
        <begin position="23"/>
        <end position="195"/>
    </location>
</feature>
<dbReference type="Pfam" id="PF13699">
    <property type="entry name" value="eCIS_core"/>
    <property type="match status" value="1"/>
</dbReference>
<keyword evidence="4" id="KW-1185">Reference proteome</keyword>
<accession>A0A7X0BRU1</accession>
<evidence type="ECO:0000259" key="2">
    <source>
        <dbReference type="Pfam" id="PF13699"/>
    </source>
</evidence>
<sequence>MKALKSFSLLALSTLLSAGVQAAGCPAGQQQVCLLACFCAPQDAPGLDDLHQLASSGLRDWIVQSRHRLLASGVEPIPLHIRAELEPYFDFAVLDSVRFKVGDPVELNMAHTLMQNPDVSAVTLVDVIVFRDAAEARDDVALWAHELKHVEQYRQLGVDQFAARYARDYRGLEAPAYQLQGQVRQALKARAVARQ</sequence>
<proteinExistence type="predicted"/>
<name>A0A7X0BRU1_9PSED</name>
<keyword evidence="1" id="KW-0732">Signal</keyword>
<dbReference type="InterPro" id="IPR025295">
    <property type="entry name" value="eCIS_core_dom"/>
</dbReference>
<comment type="caution">
    <text evidence="3">The sequence shown here is derived from an EMBL/GenBank/DDBJ whole genome shotgun (WGS) entry which is preliminary data.</text>
</comment>
<evidence type="ECO:0000313" key="3">
    <source>
        <dbReference type="EMBL" id="MBB6340109.1"/>
    </source>
</evidence>
<feature type="signal peptide" evidence="1">
    <location>
        <begin position="1"/>
        <end position="22"/>
    </location>
</feature>
<feature type="domain" description="eCIS core" evidence="2">
    <location>
        <begin position="76"/>
        <end position="155"/>
    </location>
</feature>
<dbReference type="Proteomes" id="UP000557193">
    <property type="component" value="Unassembled WGS sequence"/>
</dbReference>
<evidence type="ECO:0000313" key="4">
    <source>
        <dbReference type="Proteomes" id="UP000557193"/>
    </source>
</evidence>
<protein>
    <recommendedName>
        <fullName evidence="2">eCIS core domain-containing protein</fullName>
    </recommendedName>
</protein>